<sequence length="672" mass="73568">MIGASSAWAEPRATRQEAEPSDWIGTAWIESAERYGTAADGDLWPSCWADDDNLYSAWGDGRGFDLDGAFFDIGVAKLTGPADDLAGANLAVGDDVGRVWTTGGYSRKPTGMVCVGNTLYLAVQDLSHNFDDAPAATIAKSEDGGKTWTWDETGPMFDDHVFTTIWFADYGKGGAWAPDGYVYAYGLDGNWRDSYRDTVPDPTDLFLARVPAEQVADRTAWEFFSGTASAPAWSAQIDDRKPVLTDERRVYQRMFDQGLRNDLSVLSQGHVLYDKPLGRYLYSSWSEYAHHLYEAPQPWGPWRRMADRDYTALNLQPEIFGGYGTTLPSKFLSEDGRSMLLQSNVCCGLPNPSVSYHYSLRRVELVPLRDGPADNPVADVDLGRRDDAVPVSKSARQPDLEALRDGSAKSQVDDRDGEVKDQGWWGYTWPEQVDLNRVDFTTGRAGRDGGWFVSTPKVQARVDGRWVDVRGQLISPAFVAGRAGARKAYTLRFPTVSATGVRLIGPAGGDHRYTSLAELSASHRQQLIDGGFEQTSDYGPVWGFEGKAGHGFDGGGNLSHSGEKNAWVRTSETLGEQYVTQRISVVPGSKIELSGWFRTSAVVRRVMIGARWEGGESIKEVAPTVADSYLKQSTVIEVPEGVDTITVLLGYGADGGDAILQLDDIALRAVEG</sequence>
<feature type="domain" description="DUF4185" evidence="2">
    <location>
        <begin position="105"/>
        <end position="323"/>
    </location>
</feature>
<dbReference type="EMBL" id="JACCBU010000001">
    <property type="protein sequence ID" value="NYE69494.1"/>
    <property type="molecule type" value="Genomic_DNA"/>
</dbReference>
<name>A0A7Y9L779_9ACTN</name>
<dbReference type="Pfam" id="PF13810">
    <property type="entry name" value="DUF4185"/>
    <property type="match status" value="1"/>
</dbReference>
<protein>
    <recommendedName>
        <fullName evidence="2">DUF4185 domain-containing protein</fullName>
    </recommendedName>
</protein>
<feature type="region of interest" description="Disordered" evidence="1">
    <location>
        <begin position="1"/>
        <end position="20"/>
    </location>
</feature>
<proteinExistence type="predicted"/>
<organism evidence="3 4">
    <name type="scientific">Microlunatus parietis</name>
    <dbReference type="NCBI Taxonomy" id="682979"/>
    <lineage>
        <taxon>Bacteria</taxon>
        <taxon>Bacillati</taxon>
        <taxon>Actinomycetota</taxon>
        <taxon>Actinomycetes</taxon>
        <taxon>Propionibacteriales</taxon>
        <taxon>Propionibacteriaceae</taxon>
        <taxon>Microlunatus</taxon>
    </lineage>
</organism>
<reference evidence="3 4" key="1">
    <citation type="submission" date="2020-07" db="EMBL/GenBank/DDBJ databases">
        <title>Sequencing the genomes of 1000 actinobacteria strains.</title>
        <authorList>
            <person name="Klenk H.-P."/>
        </authorList>
    </citation>
    <scope>NUCLEOTIDE SEQUENCE [LARGE SCALE GENOMIC DNA]</scope>
    <source>
        <strain evidence="3 4">DSM 22083</strain>
    </source>
</reference>
<keyword evidence="4" id="KW-1185">Reference proteome</keyword>
<gene>
    <name evidence="3" type="ORF">BKA15_000823</name>
</gene>
<evidence type="ECO:0000259" key="2">
    <source>
        <dbReference type="Pfam" id="PF13810"/>
    </source>
</evidence>
<dbReference type="Gene3D" id="2.60.120.260">
    <property type="entry name" value="Galactose-binding domain-like"/>
    <property type="match status" value="1"/>
</dbReference>
<accession>A0A7Y9L779</accession>
<dbReference type="AlphaFoldDB" id="A0A7Y9L779"/>
<evidence type="ECO:0000313" key="3">
    <source>
        <dbReference type="EMBL" id="NYE69494.1"/>
    </source>
</evidence>
<dbReference type="InterPro" id="IPR025442">
    <property type="entry name" value="DUF4185"/>
</dbReference>
<comment type="caution">
    <text evidence="3">The sequence shown here is derived from an EMBL/GenBank/DDBJ whole genome shotgun (WGS) entry which is preliminary data.</text>
</comment>
<evidence type="ECO:0000313" key="4">
    <source>
        <dbReference type="Proteomes" id="UP000569914"/>
    </source>
</evidence>
<dbReference type="RefSeq" id="WP_179748312.1">
    <property type="nucleotide sequence ID" value="NZ_JACCBU010000001.1"/>
</dbReference>
<dbReference type="Proteomes" id="UP000569914">
    <property type="component" value="Unassembled WGS sequence"/>
</dbReference>
<evidence type="ECO:0000256" key="1">
    <source>
        <dbReference type="SAM" id="MobiDB-lite"/>
    </source>
</evidence>